<dbReference type="GO" id="GO:0017000">
    <property type="term" value="P:antibiotic biosynthetic process"/>
    <property type="evidence" value="ECO:0007669"/>
    <property type="project" value="UniProtKB-KW"/>
</dbReference>
<dbReference type="InterPro" id="IPR001242">
    <property type="entry name" value="Condensation_dom"/>
</dbReference>
<dbReference type="InterPro" id="IPR020459">
    <property type="entry name" value="AMP-binding"/>
</dbReference>
<dbReference type="OrthoDB" id="9765680at2"/>
<dbReference type="eggNOG" id="COG1020">
    <property type="taxonomic scope" value="Bacteria"/>
</dbReference>
<dbReference type="GO" id="GO:0005737">
    <property type="term" value="C:cytoplasm"/>
    <property type="evidence" value="ECO:0007669"/>
    <property type="project" value="TreeGrafter"/>
</dbReference>
<evidence type="ECO:0000256" key="2">
    <source>
        <dbReference type="ARBA" id="ARBA00006432"/>
    </source>
</evidence>
<dbReference type="FunFam" id="3.40.50.980:FF:000002">
    <property type="entry name" value="Enterobactin synthetase component F"/>
    <property type="match status" value="1"/>
</dbReference>
<dbReference type="InterPro" id="IPR000873">
    <property type="entry name" value="AMP-dep_synth/lig_dom"/>
</dbReference>
<dbReference type="SMART" id="SM00823">
    <property type="entry name" value="PKS_PP"/>
    <property type="match status" value="2"/>
</dbReference>
<dbReference type="Proteomes" id="UP000005387">
    <property type="component" value="Unassembled WGS sequence"/>
</dbReference>
<dbReference type="CDD" id="cd17646">
    <property type="entry name" value="A_NRPS_AB3403-like"/>
    <property type="match status" value="1"/>
</dbReference>
<dbReference type="PANTHER" id="PTHR45527:SF1">
    <property type="entry name" value="FATTY ACID SYNTHASE"/>
    <property type="match status" value="1"/>
</dbReference>
<sequence>MKLLLVQPLSYFVSHGGAHKANRMLMEGLSSYGHQCKAIAIAASNDGRNDRDLFLEELREKGLEPVHSHSSADIFNSNGVEVHAVSNALLLYNYIKEVIGQFDPDWVIVSEDRTYTMLEMTLEAAPDRVILIAHSQATLPFGPESFTHSATNTKIIGKTAGIITVSEYMKSYLKRWGGYDSTVIRFPVYGEGPFEHYSNYDDGYVTMVNPSNIKGISIFIELAKQFGDLPFAAVPTWATSEKDILSLKELPNMTIWNPFENIDDLFKRTKVLIVSSLWGESFGQIIVEAMLRGIPVLASEVGGIPEAKLGVDYVLPISPITKYESNLDLKTIPIPVIPEQQVSPWITALQRLTTDREHYEQVSIRSKEAAEQFVGQIGIESFEQFFLNASPKQHLAASQKSATELLKNISRDKKALLALKLKEKMKNSSQEAVLPAPKLDLYPASYSQEQLWFLEQMPNEKPPYNALIACKLTGLLDSDALSKSIREVMRRHEVLRTRFVYQDAALYQLVSDMESVKQLNVIFPEWSKENEADKEAEINNLIRRETEQPFELSKGAFRTNLIRISSHEHILLIGMHHIICDGWSIDILTNELIACYESYVRGESPTLEKPLVQYKDYAYWQRQKLEGKGVEELKNYWRGQLQGELSIINLPTDYPRPAVQRFKGATESVILPKELLNQLTNFSKNEGVTLYVTLMSLMQTVLYRYTGQETILVGSPVANRDMKEVSNLIGYFTNTIVIKGCFSDEIGFRVLLKQLRDTTMGAFAHKEFPFDKLVELLNPRRDLSYSPVFQAFMTFQSMANHDAEHDVGKKMHNLDIQFIGVGQDTSKFDISFYFLEAIDGLHLSIEYDIDLFNRSTIVELMNAFQFVTEQVMDNPDVTVSDLLLMKEHRAVELAKRWNETHGAVPESPYVYLEFEAQVERTPDAIAFRSEHEVLTYRELNIRANRLANYMWHAGIKPGTIVGVALNRTADLVIGLLAIWKANCAYLPLDMSYPQERIEFIVKDSSIGCLLTEECFESMFEWFAMKMLLIDTESARIADEDYRNVRGEQSDSDLAYLIYTSGSTGRPKGVQIRHSSVINFLCSMSSVPGITDKDVLLALTPISFDISVLELFLPLTRGATVAMVSGETAKDGRKLIDSISYLQATMIQATPATWKMLLEHGWKPVWPIKKLCGGEALTKDLAQKLLTMPGSLWNMYGPTETTVWSAVYEVTHTDHRTMPIGKPIANTQIYILDKQMRLLPPGLPGEIAIGGFGVAKGYYNRPELNAEKFVHAPFQNQAEPRLYLTGDLGRYLSDGNIEFMGRMDFQVKIRGYRIEIGEIEHSITEHPVVDQTVVIVREQEYSDKSLIAYCKMNGVSRLEEVKEYVRGKLPGFMVPSLFVKVEQFPLTPNGKIDRKALPQPLEDRLVASRIAPRTPTEETLVKLWEELLGVGAVCVQDSFFDLGGHSLTITRLLARVADVFQVRIALRDFIKNATIEGLALEIDKAISAGHTEKTERIVRRSREARIPLSFAQKRLWFLNELDLGKSSYNMFLPLKLNGRLNDVYLEKSIADVIHRHEILRTVFLWKDNEPQQWIKPQVDYEMLRTDLSGYSESAREKYWHKLAQVESSYEFDLERELLLRTHLVKCSEEEHLLFFTIHHIICDGWSMGILIDEVQNGYGRYEQNGTSVAPELTVQYADYTLWEQEKWKRGEYDARIGFWKDALLHYPVTLELLNDFARPAIREGKGGVESFQLKDSLTEKLRKLCTQEQTSLFTVLMSAFQALLHRYTNQERFLIGIPAANRDRTEIENLVGCFVNTLAFPCDFSSEPTFQQLIRQTKEFAAKALEQDIPFELVVDAVKPQRELGLNPLFQAMFVFQPPGKSLGIPGLDISVLPYGNDTAKFDLTLSMTELDGRISGSFEYSTELFSSSTIKRMIGHFIRLTESMVSQSACPVLEAELMTDEEKEQLLFRFNATEWPLPSSHLVHEDIDRQCEETPHNVALTDWNSSLTYRELKEKTDIIADYLAAQGVKPNSLIGIYMERSIEMVLAIVGILKAGGTYVPLDPEHPADRVQMILEDTSLRLVLTQSQLKERLADRTDLQLICMDKPFASSGARPNTAARTSATPDDLAYVLYTSGSTGKPKGVMIPHAGLMNRLMWMQEEYRLSYQDRVLQKTPYSFDVSVWEFLWPLMYGAGLIILEPGEHRNPAYLVEIIKRHEVSIIHFVPSMLQLFVDQPGSESCISLRDVICSGEALPYQLKEKFSEKLCANLHNLYGPTEASIDVTYWNCSEPIGKRIVPIGRPIWNTQIYVLNTKLQSVPVGVIGELYIGGVGLAKGYLNRDDLTLEKFIANPFRSGEKMYRTGDLVRFLSEGAIDYVGRADHQVKNNGVRIELGEIEDSLNRCPGIVRSHVLLRENKEGRKKLVAYFISDEWKEGRIGEIRAFLSNKLPSAMIPTDYVRVDQFPTNLNGKIAASLLPVPEATERQAGSILAPRNEKEQVLLDIWMQLLGINSISITDNFFELGGDSILCIQMVTRLNQRGFRVTTKMVFQYQTIADLAEMMEEGRSIVADIETEALGEFPLTPIQQWFFENQINHPHYWNQGLLLESTQSLSIPLIVQTFERLYQTHDLLRATFTFVNGEWKQNIPAYSEAFVSRGFTYYNVGELDESARKQLVKSVSINMQETLRLEEGPLFRAAYFDHGEGSGGKLLLLAHHLIVDGVSWRMLLDDLSTIYVYLSRHSELPALVKSGSYKQWSEHLCRLASSAEMDKEAAYWSKLTDLKLGMMSELLSDPLAAMKDRRNVTVLLNRSSTEALWTEVIPVYRMKVDEVLLTALGMALREHVQSDTVLIDVEGHGREEAEAHAGAIGWFTSVYPVPLKLDQFAALKDGLLWTKETIRAIPHRGNRFGILKYLHPNREIRTRIAEIPQGSILFNYLGQVGTATEASLFSLSSDDIGPLRKMEDIHGYGIQFDAIVSNHQLEISLNYDPSRFSDEFIQALAENFAAAIDNIIVHCKESETGAFTPSDFSNAKTTQTELDKLLAMISGE</sequence>
<organism evidence="10 11">
    <name type="scientific">Paenibacillus curdlanolyticus YK9</name>
    <dbReference type="NCBI Taxonomy" id="717606"/>
    <lineage>
        <taxon>Bacteria</taxon>
        <taxon>Bacillati</taxon>
        <taxon>Bacillota</taxon>
        <taxon>Bacilli</taxon>
        <taxon>Bacillales</taxon>
        <taxon>Paenibacillaceae</taxon>
        <taxon>Paenibacillus</taxon>
    </lineage>
</organism>
<reference evidence="10 11" key="1">
    <citation type="submission" date="2010-07" db="EMBL/GenBank/DDBJ databases">
        <title>The draft genome of Paenibacillus curdlanolyticus YK9.</title>
        <authorList>
            <consortium name="US DOE Joint Genome Institute (JGI-PGF)"/>
            <person name="Lucas S."/>
            <person name="Copeland A."/>
            <person name="Lapidus A."/>
            <person name="Cheng J.-F."/>
            <person name="Bruce D."/>
            <person name="Goodwin L."/>
            <person name="Pitluck S."/>
            <person name="Land M.L."/>
            <person name="Hauser L."/>
            <person name="Chang Y.-J."/>
            <person name="Jeffries C."/>
            <person name="Anderson I.J."/>
            <person name="Johnson E."/>
            <person name="Loganathan U."/>
            <person name="Mulhopadhyay B."/>
            <person name="Kyrpides N."/>
            <person name="Woyke T.J."/>
        </authorList>
    </citation>
    <scope>NUCLEOTIDE SEQUENCE [LARGE SCALE GENOMIC DNA]</scope>
    <source>
        <strain evidence="10 11">YK9</strain>
    </source>
</reference>
<dbReference type="SUPFAM" id="SSF47336">
    <property type="entry name" value="ACP-like"/>
    <property type="match status" value="2"/>
</dbReference>
<comment type="similarity">
    <text evidence="2">Belongs to the ATP-dependent AMP-binding enzyme family.</text>
</comment>
<dbReference type="GO" id="GO:0008610">
    <property type="term" value="P:lipid biosynthetic process"/>
    <property type="evidence" value="ECO:0007669"/>
    <property type="project" value="UniProtKB-ARBA"/>
</dbReference>
<evidence type="ECO:0000256" key="6">
    <source>
        <dbReference type="ARBA" id="ARBA00022737"/>
    </source>
</evidence>
<evidence type="ECO:0000256" key="8">
    <source>
        <dbReference type="ARBA" id="ARBA00023268"/>
    </source>
</evidence>
<dbReference type="Gene3D" id="3.40.50.980">
    <property type="match status" value="4"/>
</dbReference>
<dbReference type="STRING" id="717606.PaecuDRAFT_1474"/>
<dbReference type="CDD" id="cd19531">
    <property type="entry name" value="LCL_NRPS-like"/>
    <property type="match status" value="2"/>
</dbReference>
<evidence type="ECO:0000256" key="3">
    <source>
        <dbReference type="ARBA" id="ARBA00022450"/>
    </source>
</evidence>
<dbReference type="CDD" id="cd19534">
    <property type="entry name" value="E_NRPS"/>
    <property type="match status" value="1"/>
</dbReference>
<accession>E0I750</accession>
<dbReference type="FunFam" id="3.40.50.980:FF:000001">
    <property type="entry name" value="Non-ribosomal peptide synthetase"/>
    <property type="match status" value="1"/>
</dbReference>
<dbReference type="PROSITE" id="PS00012">
    <property type="entry name" value="PHOSPHOPANTETHEINE"/>
    <property type="match status" value="2"/>
</dbReference>
<evidence type="ECO:0000313" key="11">
    <source>
        <dbReference type="Proteomes" id="UP000005387"/>
    </source>
</evidence>
<dbReference type="Pfam" id="PF00550">
    <property type="entry name" value="PP-binding"/>
    <property type="match status" value="2"/>
</dbReference>
<dbReference type="InterPro" id="IPR010071">
    <property type="entry name" value="AA_adenyl_dom"/>
</dbReference>
<comment type="cofactor">
    <cofactor evidence="1">
        <name>pantetheine 4'-phosphate</name>
        <dbReference type="ChEBI" id="CHEBI:47942"/>
    </cofactor>
</comment>
<dbReference type="InterPro" id="IPR009081">
    <property type="entry name" value="PP-bd_ACP"/>
</dbReference>
<dbReference type="Pfam" id="PF13193">
    <property type="entry name" value="AMP-binding_C"/>
    <property type="match status" value="1"/>
</dbReference>
<dbReference type="PROSITE" id="PS00455">
    <property type="entry name" value="AMP_BINDING"/>
    <property type="match status" value="2"/>
</dbReference>
<gene>
    <name evidence="10" type="ORF">PaecuDRAFT_1474</name>
</gene>
<evidence type="ECO:0000256" key="1">
    <source>
        <dbReference type="ARBA" id="ARBA00001957"/>
    </source>
</evidence>
<protein>
    <submittedName>
        <fullName evidence="10">Amino acid adenylation domain protein</fullName>
    </submittedName>
</protein>
<keyword evidence="11" id="KW-1185">Reference proteome</keyword>
<dbReference type="Gene3D" id="3.40.50.2000">
    <property type="entry name" value="Glycogen Phosphorylase B"/>
    <property type="match status" value="2"/>
</dbReference>
<dbReference type="GO" id="GO:0016874">
    <property type="term" value="F:ligase activity"/>
    <property type="evidence" value="ECO:0007669"/>
    <property type="project" value="UniProtKB-KW"/>
</dbReference>
<dbReference type="FunFam" id="3.40.50.12780:FF:000012">
    <property type="entry name" value="Non-ribosomal peptide synthetase"/>
    <property type="match status" value="2"/>
</dbReference>
<dbReference type="FunFam" id="1.10.1200.10:FF:000005">
    <property type="entry name" value="Nonribosomal peptide synthetase 1"/>
    <property type="match status" value="1"/>
</dbReference>
<dbReference type="NCBIfam" id="TIGR01733">
    <property type="entry name" value="AA-adenyl-dom"/>
    <property type="match status" value="2"/>
</dbReference>
<dbReference type="InterPro" id="IPR001296">
    <property type="entry name" value="Glyco_trans_1"/>
</dbReference>
<dbReference type="InterPro" id="IPR010060">
    <property type="entry name" value="NRPS_synth"/>
</dbReference>
<name>E0I750_9BACL</name>
<dbReference type="FunFam" id="3.30.300.30:FF:000010">
    <property type="entry name" value="Enterobactin synthetase component F"/>
    <property type="match status" value="1"/>
</dbReference>
<keyword evidence="8" id="KW-0511">Multifunctional enzyme</keyword>
<evidence type="ECO:0000256" key="5">
    <source>
        <dbReference type="ARBA" id="ARBA00022598"/>
    </source>
</evidence>
<dbReference type="SUPFAM" id="SSF53756">
    <property type="entry name" value="UDP-Glycosyltransferase/glycogen phosphorylase"/>
    <property type="match status" value="1"/>
</dbReference>
<proteinExistence type="inferred from homology"/>
<evidence type="ECO:0000256" key="7">
    <source>
        <dbReference type="ARBA" id="ARBA00023194"/>
    </source>
</evidence>
<evidence type="ECO:0000256" key="4">
    <source>
        <dbReference type="ARBA" id="ARBA00022553"/>
    </source>
</evidence>
<dbReference type="Pfam" id="PF00534">
    <property type="entry name" value="Glycos_transf_1"/>
    <property type="match status" value="1"/>
</dbReference>
<evidence type="ECO:0000259" key="9">
    <source>
        <dbReference type="PROSITE" id="PS50075"/>
    </source>
</evidence>
<keyword evidence="6" id="KW-0677">Repeat</keyword>
<dbReference type="Gene3D" id="3.30.559.10">
    <property type="entry name" value="Chloramphenicol acetyltransferase-like domain"/>
    <property type="match status" value="3"/>
</dbReference>
<dbReference type="PRINTS" id="PR00154">
    <property type="entry name" value="AMPBINDING"/>
</dbReference>
<dbReference type="GO" id="GO:0044550">
    <property type="term" value="P:secondary metabolite biosynthetic process"/>
    <property type="evidence" value="ECO:0007669"/>
    <property type="project" value="UniProtKB-ARBA"/>
</dbReference>
<dbReference type="Gene3D" id="3.30.300.30">
    <property type="match status" value="2"/>
</dbReference>
<keyword evidence="4" id="KW-0597">Phosphoprotein</keyword>
<dbReference type="InterPro" id="IPR006162">
    <property type="entry name" value="Ppantetheine_attach_site"/>
</dbReference>
<dbReference type="NCBIfam" id="NF003417">
    <property type="entry name" value="PRK04813.1"/>
    <property type="match status" value="2"/>
</dbReference>
<keyword evidence="3" id="KW-0596">Phosphopantetheine</keyword>
<dbReference type="Gene3D" id="1.10.1200.10">
    <property type="entry name" value="ACP-like"/>
    <property type="match status" value="2"/>
</dbReference>
<dbReference type="Pfam" id="PF00668">
    <property type="entry name" value="Condensation"/>
    <property type="match status" value="3"/>
</dbReference>
<dbReference type="PANTHER" id="PTHR45527">
    <property type="entry name" value="NONRIBOSOMAL PEPTIDE SYNTHETASE"/>
    <property type="match status" value="1"/>
</dbReference>
<evidence type="ECO:0000313" key="10">
    <source>
        <dbReference type="EMBL" id="EFM11866.1"/>
    </source>
</evidence>
<dbReference type="EMBL" id="AEDD01000003">
    <property type="protein sequence ID" value="EFM11866.1"/>
    <property type="molecule type" value="Genomic_DNA"/>
</dbReference>
<dbReference type="CDD" id="cd12116">
    <property type="entry name" value="A_NRPS_Ta1_like"/>
    <property type="match status" value="1"/>
</dbReference>
<dbReference type="Gene3D" id="3.30.559.30">
    <property type="entry name" value="Nonribosomal peptide synthetase, condensation domain"/>
    <property type="match status" value="3"/>
</dbReference>
<dbReference type="Gene3D" id="2.30.38.10">
    <property type="entry name" value="Luciferase, Domain 3"/>
    <property type="match status" value="2"/>
</dbReference>
<dbReference type="Pfam" id="PF00501">
    <property type="entry name" value="AMP-binding"/>
    <property type="match status" value="2"/>
</dbReference>
<dbReference type="GO" id="GO:0016757">
    <property type="term" value="F:glycosyltransferase activity"/>
    <property type="evidence" value="ECO:0007669"/>
    <property type="project" value="InterPro"/>
</dbReference>
<dbReference type="GO" id="GO:0043041">
    <property type="term" value="P:amino acid activation for nonribosomal peptide biosynthetic process"/>
    <property type="evidence" value="ECO:0007669"/>
    <property type="project" value="TreeGrafter"/>
</dbReference>
<dbReference type="InterPro" id="IPR020806">
    <property type="entry name" value="PKS_PP-bd"/>
</dbReference>
<dbReference type="PROSITE" id="PS50075">
    <property type="entry name" value="CARRIER"/>
    <property type="match status" value="2"/>
</dbReference>
<dbReference type="InterPro" id="IPR025110">
    <property type="entry name" value="AMP-bd_C"/>
</dbReference>
<keyword evidence="7" id="KW-0045">Antibiotic biosynthesis</keyword>
<dbReference type="GO" id="GO:0031177">
    <property type="term" value="F:phosphopantetheine binding"/>
    <property type="evidence" value="ECO:0007669"/>
    <property type="project" value="InterPro"/>
</dbReference>
<dbReference type="CDD" id="cd03801">
    <property type="entry name" value="GT4_PimA-like"/>
    <property type="match status" value="1"/>
</dbReference>
<feature type="domain" description="Carrier" evidence="9">
    <location>
        <begin position="1410"/>
        <end position="1485"/>
    </location>
</feature>
<dbReference type="InterPro" id="IPR020845">
    <property type="entry name" value="AMP-binding_CS"/>
</dbReference>
<keyword evidence="5" id="KW-0436">Ligase</keyword>
<dbReference type="FunFam" id="2.30.38.10:FF:000001">
    <property type="entry name" value="Non-ribosomal peptide synthetase PvdI"/>
    <property type="match status" value="1"/>
</dbReference>
<dbReference type="RefSeq" id="WP_006037485.1">
    <property type="nucleotide sequence ID" value="NZ_AEDD01000003.1"/>
</dbReference>
<dbReference type="NCBIfam" id="TIGR01720">
    <property type="entry name" value="NRPS-para261"/>
    <property type="match status" value="1"/>
</dbReference>
<dbReference type="InterPro" id="IPR036736">
    <property type="entry name" value="ACP-like_sf"/>
</dbReference>
<dbReference type="InterPro" id="IPR045851">
    <property type="entry name" value="AMP-bd_C_sf"/>
</dbReference>
<dbReference type="SUPFAM" id="SSF56801">
    <property type="entry name" value="Acetyl-CoA synthetase-like"/>
    <property type="match status" value="2"/>
</dbReference>
<dbReference type="InterPro" id="IPR023213">
    <property type="entry name" value="CAT-like_dom_sf"/>
</dbReference>
<dbReference type="SUPFAM" id="SSF52777">
    <property type="entry name" value="CoA-dependent acyltransferases"/>
    <property type="match status" value="6"/>
</dbReference>
<feature type="domain" description="Carrier" evidence="9">
    <location>
        <begin position="2469"/>
        <end position="2543"/>
    </location>
</feature>